<dbReference type="InterPro" id="IPR003097">
    <property type="entry name" value="CysJ-like_FAD-binding"/>
</dbReference>
<dbReference type="InterPro" id="IPR039261">
    <property type="entry name" value="FNR_nucleotide-bd"/>
</dbReference>
<evidence type="ECO:0000256" key="4">
    <source>
        <dbReference type="ARBA" id="ARBA00022827"/>
    </source>
</evidence>
<dbReference type="Pfam" id="PF00667">
    <property type="entry name" value="FAD_binding_1"/>
    <property type="match status" value="1"/>
</dbReference>
<dbReference type="STRING" id="1182542.W9Y9J3"/>
<dbReference type="RefSeq" id="XP_007730909.1">
    <property type="nucleotide sequence ID" value="XM_007732719.1"/>
</dbReference>
<organism evidence="9 10">
    <name type="scientific">Capronia epimyces CBS 606.96</name>
    <dbReference type="NCBI Taxonomy" id="1182542"/>
    <lineage>
        <taxon>Eukaryota</taxon>
        <taxon>Fungi</taxon>
        <taxon>Dikarya</taxon>
        <taxon>Ascomycota</taxon>
        <taxon>Pezizomycotina</taxon>
        <taxon>Eurotiomycetes</taxon>
        <taxon>Chaetothyriomycetidae</taxon>
        <taxon>Chaetothyriales</taxon>
        <taxon>Herpotrichiellaceae</taxon>
        <taxon>Capronia</taxon>
    </lineage>
</organism>
<dbReference type="FunFam" id="1.20.990.10:FF:000007">
    <property type="entry name" value="Methionine synthase reductase"/>
    <property type="match status" value="1"/>
</dbReference>
<proteinExistence type="inferred from homology"/>
<dbReference type="InterPro" id="IPR001433">
    <property type="entry name" value="OxRdtase_FAD/NAD-bd"/>
</dbReference>
<keyword evidence="3" id="KW-0285">Flavoprotein</keyword>
<keyword evidence="5" id="KW-0560">Oxidoreductase</keyword>
<evidence type="ECO:0000313" key="10">
    <source>
        <dbReference type="Proteomes" id="UP000019478"/>
    </source>
</evidence>
<feature type="region of interest" description="Disordered" evidence="7">
    <location>
        <begin position="1"/>
        <end position="77"/>
    </location>
</feature>
<dbReference type="PROSITE" id="PS51384">
    <property type="entry name" value="FAD_FR"/>
    <property type="match status" value="1"/>
</dbReference>
<dbReference type="Proteomes" id="UP000019478">
    <property type="component" value="Unassembled WGS sequence"/>
</dbReference>
<dbReference type="Gene3D" id="2.40.30.10">
    <property type="entry name" value="Translation factors"/>
    <property type="match status" value="1"/>
</dbReference>
<dbReference type="OrthoDB" id="1856718at2759"/>
<dbReference type="GeneID" id="19166709"/>
<dbReference type="GO" id="GO:0050667">
    <property type="term" value="P:homocysteine metabolic process"/>
    <property type="evidence" value="ECO:0007669"/>
    <property type="project" value="TreeGrafter"/>
</dbReference>
<protein>
    <recommendedName>
        <fullName evidence="8">FAD-binding FR-type domain-containing protein</fullName>
    </recommendedName>
</protein>
<dbReference type="GO" id="GO:0009086">
    <property type="term" value="P:methionine biosynthetic process"/>
    <property type="evidence" value="ECO:0007669"/>
    <property type="project" value="TreeGrafter"/>
</dbReference>
<evidence type="ECO:0000313" key="9">
    <source>
        <dbReference type="EMBL" id="EXJ89512.1"/>
    </source>
</evidence>
<dbReference type="GO" id="GO:0050660">
    <property type="term" value="F:flavin adenine dinucleotide binding"/>
    <property type="evidence" value="ECO:0007669"/>
    <property type="project" value="TreeGrafter"/>
</dbReference>
<dbReference type="GO" id="GO:0005829">
    <property type="term" value="C:cytosol"/>
    <property type="evidence" value="ECO:0007669"/>
    <property type="project" value="TreeGrafter"/>
</dbReference>
<keyword evidence="4" id="KW-0274">FAD</keyword>
<dbReference type="InterPro" id="IPR001709">
    <property type="entry name" value="Flavoprot_Pyr_Nucl_cyt_Rdtase"/>
</dbReference>
<evidence type="ECO:0000256" key="3">
    <source>
        <dbReference type="ARBA" id="ARBA00022630"/>
    </source>
</evidence>
<accession>W9Y9J3</accession>
<dbReference type="HOGENOM" id="CLU_001570_17_5_1"/>
<dbReference type="eggNOG" id="KOG1158">
    <property type="taxonomic scope" value="Eukaryota"/>
</dbReference>
<dbReference type="AlphaFoldDB" id="W9Y9J3"/>
<dbReference type="GO" id="GO:0030586">
    <property type="term" value="F:[methionine synthase] reductase (NADPH) activity"/>
    <property type="evidence" value="ECO:0007669"/>
    <property type="project" value="TreeGrafter"/>
</dbReference>
<evidence type="ECO:0000256" key="5">
    <source>
        <dbReference type="ARBA" id="ARBA00023002"/>
    </source>
</evidence>
<comment type="caution">
    <text evidence="9">The sequence shown here is derived from an EMBL/GenBank/DDBJ whole genome shotgun (WGS) entry which is preliminary data.</text>
</comment>
<feature type="domain" description="FAD-binding FR-type" evidence="8">
    <location>
        <begin position="223"/>
        <end position="495"/>
    </location>
</feature>
<sequence length="644" mass="70966">MPTLRTVTPGHPVPLTAHSHPNNPIPEDPTRSRKLSVTTSQLSRSSASTMTSTAYSDDASSVDTAPTTPITEGLSDDSLEELQEKPGQNAASRQRRASTLLVSEDSEDARLFLGERGTATQMIQKACCGGGCCMLQELKVTEVSPGANPIQLPENPAFRSLKLKLGGLSLDSQLTGVIDLPVKTISLEPLPASRPAAYAEPPPQSTAEVFNHPPNFVTPHPPYQVFPAPLYHARELTKPGAEKRTYHFDIDVTDYPKEGGDVDFVVGGAIGVCVPNAPEVVDQIFQLLSIPKFVRDKQVLLKTTTGRWPTIWGEEAPRELVTTRRELLTWCSDLQSYPPTKQLLRILAEYAENEHEKKILMYLCSAQGQGVFCDLRTGPYVTIPQLLNAFPSSKPPLDYLFSVLNQLMPRFYSLSQDPVISSERNGDASRRLIEIAVTVHEVPDYKDGQRTGAGSGFLERVARKFIEAEKEGKDPRDLDLRIPMFRGLMANPLAREFISDGPMLLIGAGVGVAPFRGFVHRRLKSANCANKVWVLQGVRDSLVDELYSGDWGVHEDKVKKVVQSRRGEGRYVQEEVRAQADLVWFIINAVDGRIFVCGSSKGMGEGVEAALVDVAMAKGKLNREEAQSFWDEKKVSGQYIAETW</sequence>
<comment type="catalytic activity">
    <reaction evidence="6">
        <text>2 oxidized [cytochrome P450] + NADPH = 2 reduced [cytochrome P450] + NADP(+) + H(+)</text>
        <dbReference type="Rhea" id="RHEA:24040"/>
        <dbReference type="Rhea" id="RHEA-COMP:14627"/>
        <dbReference type="Rhea" id="RHEA-COMP:14628"/>
        <dbReference type="ChEBI" id="CHEBI:15378"/>
        <dbReference type="ChEBI" id="CHEBI:55376"/>
        <dbReference type="ChEBI" id="CHEBI:57783"/>
        <dbReference type="ChEBI" id="CHEBI:58349"/>
        <dbReference type="ChEBI" id="CHEBI:60344"/>
        <dbReference type="EC" id="1.6.2.4"/>
    </reaction>
</comment>
<keyword evidence="10" id="KW-1185">Reference proteome</keyword>
<dbReference type="SUPFAM" id="SSF52343">
    <property type="entry name" value="Ferredoxin reductase-like, C-terminal NADP-linked domain"/>
    <property type="match status" value="1"/>
</dbReference>
<dbReference type="Pfam" id="PF00175">
    <property type="entry name" value="NAD_binding_1"/>
    <property type="match status" value="1"/>
</dbReference>
<dbReference type="EMBL" id="AMGY01000002">
    <property type="protein sequence ID" value="EXJ89512.1"/>
    <property type="molecule type" value="Genomic_DNA"/>
</dbReference>
<comment type="similarity">
    <text evidence="2">Belongs to the flavoprotein pyridine nucleotide cytochrome reductase family.</text>
</comment>
<evidence type="ECO:0000256" key="7">
    <source>
        <dbReference type="SAM" id="MobiDB-lite"/>
    </source>
</evidence>
<dbReference type="GO" id="GO:0010181">
    <property type="term" value="F:FMN binding"/>
    <property type="evidence" value="ECO:0007669"/>
    <property type="project" value="TreeGrafter"/>
</dbReference>
<dbReference type="PANTHER" id="PTHR19384">
    <property type="entry name" value="NITRIC OXIDE SYNTHASE-RELATED"/>
    <property type="match status" value="1"/>
</dbReference>
<dbReference type="PANTHER" id="PTHR19384:SF84">
    <property type="entry name" value="METHIONINE SYNTHASE REDUCTASE"/>
    <property type="match status" value="1"/>
</dbReference>
<dbReference type="InterPro" id="IPR017938">
    <property type="entry name" value="Riboflavin_synthase-like_b-brl"/>
</dbReference>
<dbReference type="InterPro" id="IPR023173">
    <property type="entry name" value="NADPH_Cyt_P450_Rdtase_alpha"/>
</dbReference>
<comment type="cofactor">
    <cofactor evidence="1">
        <name>FAD</name>
        <dbReference type="ChEBI" id="CHEBI:57692"/>
    </cofactor>
</comment>
<evidence type="ECO:0000256" key="1">
    <source>
        <dbReference type="ARBA" id="ARBA00001974"/>
    </source>
</evidence>
<evidence type="ECO:0000256" key="6">
    <source>
        <dbReference type="ARBA" id="ARBA00049342"/>
    </source>
</evidence>
<evidence type="ECO:0000256" key="2">
    <source>
        <dbReference type="ARBA" id="ARBA00006105"/>
    </source>
</evidence>
<dbReference type="Gene3D" id="1.20.990.10">
    <property type="entry name" value="NADPH-cytochrome p450 Reductase, Chain A, domain 3"/>
    <property type="match status" value="1"/>
</dbReference>
<feature type="compositionally biased region" description="Low complexity" evidence="7">
    <location>
        <begin position="36"/>
        <end position="65"/>
    </location>
</feature>
<dbReference type="FunFam" id="3.40.50.80:FF:000027">
    <property type="entry name" value="FAD binding domain protein"/>
    <property type="match status" value="1"/>
</dbReference>
<dbReference type="Gene3D" id="3.40.50.80">
    <property type="entry name" value="Nucleotide-binding domain of ferredoxin-NADP reductase (FNR) module"/>
    <property type="match status" value="1"/>
</dbReference>
<dbReference type="InterPro" id="IPR017927">
    <property type="entry name" value="FAD-bd_FR_type"/>
</dbReference>
<reference evidence="9 10" key="1">
    <citation type="submission" date="2013-03" db="EMBL/GenBank/DDBJ databases">
        <title>The Genome Sequence of Capronia epimyces CBS 606.96.</title>
        <authorList>
            <consortium name="The Broad Institute Genomics Platform"/>
            <person name="Cuomo C."/>
            <person name="de Hoog S."/>
            <person name="Gorbushina A."/>
            <person name="Walker B."/>
            <person name="Young S.K."/>
            <person name="Zeng Q."/>
            <person name="Gargeya S."/>
            <person name="Fitzgerald M."/>
            <person name="Haas B."/>
            <person name="Abouelleil A."/>
            <person name="Allen A.W."/>
            <person name="Alvarado L."/>
            <person name="Arachchi H.M."/>
            <person name="Berlin A.M."/>
            <person name="Chapman S.B."/>
            <person name="Gainer-Dewar J."/>
            <person name="Goldberg J."/>
            <person name="Griggs A."/>
            <person name="Gujja S."/>
            <person name="Hansen M."/>
            <person name="Howarth C."/>
            <person name="Imamovic A."/>
            <person name="Ireland A."/>
            <person name="Larimer J."/>
            <person name="McCowan C."/>
            <person name="Murphy C."/>
            <person name="Pearson M."/>
            <person name="Poon T.W."/>
            <person name="Priest M."/>
            <person name="Roberts A."/>
            <person name="Saif S."/>
            <person name="Shea T."/>
            <person name="Sisk P."/>
            <person name="Sykes S."/>
            <person name="Wortman J."/>
            <person name="Nusbaum C."/>
            <person name="Birren B."/>
        </authorList>
    </citation>
    <scope>NUCLEOTIDE SEQUENCE [LARGE SCALE GENOMIC DNA]</scope>
    <source>
        <strain evidence="9 10">CBS 606.96</strain>
    </source>
</reference>
<name>W9Y9J3_9EURO</name>
<gene>
    <name evidence="9" type="ORF">A1O3_02579</name>
</gene>
<dbReference type="GO" id="GO:0003958">
    <property type="term" value="F:NADPH-hemoprotein reductase activity"/>
    <property type="evidence" value="ECO:0007669"/>
    <property type="project" value="UniProtKB-EC"/>
</dbReference>
<dbReference type="PRINTS" id="PR00371">
    <property type="entry name" value="FPNCR"/>
</dbReference>
<evidence type="ECO:0000259" key="8">
    <source>
        <dbReference type="PROSITE" id="PS51384"/>
    </source>
</evidence>
<dbReference type="SUPFAM" id="SSF63380">
    <property type="entry name" value="Riboflavin synthase domain-like"/>
    <property type="match status" value="1"/>
</dbReference>